<keyword evidence="1" id="KW-0472">Membrane</keyword>
<evidence type="ECO:0000313" key="2">
    <source>
        <dbReference type="EMBL" id="QUL98871.1"/>
    </source>
</evidence>
<dbReference type="EMBL" id="CP062796">
    <property type="protein sequence ID" value="QUL98871.1"/>
    <property type="molecule type" value="Genomic_DNA"/>
</dbReference>
<accession>A0AAT9LCS5</accession>
<dbReference type="Pfam" id="PF07758">
    <property type="entry name" value="DUF1614"/>
    <property type="match status" value="1"/>
</dbReference>
<evidence type="ECO:0000256" key="1">
    <source>
        <dbReference type="SAM" id="Phobius"/>
    </source>
</evidence>
<feature type="transmembrane region" description="Helical" evidence="1">
    <location>
        <begin position="90"/>
        <end position="108"/>
    </location>
</feature>
<keyword evidence="1" id="KW-0812">Transmembrane</keyword>
<feature type="transmembrane region" description="Helical" evidence="1">
    <location>
        <begin position="170"/>
        <end position="195"/>
    </location>
</feature>
<dbReference type="AlphaFoldDB" id="A0AAT9LCS5"/>
<sequence>MGLPIGTVILIIVAILIFFGVLHRVLDRMRLTDRAALAIIVAMAAGTFVDFTLLRTPVTVRVNVGGGIIPVIVAVWLIGTADETHEKARAIMSAIVTGAVVWGLSKVLSPEEQWMRVTPMLIYGIAAGIIAALAGRSRRAAFVGGLGGIVLADIFHWIELAVMRIPGTVFFGGAGAFDAAVISSILAVGLVEVVGEAREKAVKPRGGGSDENAGQ</sequence>
<feature type="transmembrane region" description="Helical" evidence="1">
    <location>
        <begin position="140"/>
        <end position="158"/>
    </location>
</feature>
<organism evidence="2">
    <name type="scientific">Candidatus Fermentithermobacillus carboniphilus</name>
    <dbReference type="NCBI Taxonomy" id="3085328"/>
    <lineage>
        <taxon>Bacteria</taxon>
        <taxon>Bacillati</taxon>
        <taxon>Bacillota</taxon>
        <taxon>Candidatus Fermentithermobacillia</taxon>
        <taxon>Candidatus Fermentithermobacillales</taxon>
        <taxon>Candidatus Fermentithermobacillaceae</taxon>
        <taxon>Candidatus Fermentithermobacillus</taxon>
    </lineage>
</organism>
<reference evidence="2" key="2">
    <citation type="journal article" date="2023" name="Biology">
        <title>Prokaryotic Life Associated with Coal-Fire Gas Vents Revealed by Metagenomics.</title>
        <authorList>
            <person name="Kadnikov V.V."/>
            <person name="Mardanov A.V."/>
            <person name="Beletsky A.V."/>
            <person name="Karnachuk O.V."/>
            <person name="Ravin N.V."/>
        </authorList>
    </citation>
    <scope>NUCLEOTIDE SEQUENCE</scope>
    <source>
        <strain evidence="2">Bu02</strain>
    </source>
</reference>
<gene>
    <name evidence="2" type="ORF">IMF26_01990</name>
</gene>
<feature type="transmembrane region" description="Helical" evidence="1">
    <location>
        <begin position="114"/>
        <end position="133"/>
    </location>
</feature>
<proteinExistence type="predicted"/>
<protein>
    <submittedName>
        <fullName evidence="2">DUF1614 domain-containing protein</fullName>
    </submittedName>
</protein>
<feature type="transmembrane region" description="Helical" evidence="1">
    <location>
        <begin position="60"/>
        <end position="78"/>
    </location>
</feature>
<feature type="transmembrane region" description="Helical" evidence="1">
    <location>
        <begin position="6"/>
        <end position="23"/>
    </location>
</feature>
<dbReference type="InterPro" id="IPR011672">
    <property type="entry name" value="DUF1614"/>
</dbReference>
<dbReference type="KEGG" id="fcz:IMF26_01990"/>
<reference evidence="2" key="1">
    <citation type="submission" date="2020-10" db="EMBL/GenBank/DDBJ databases">
        <authorList>
            <person name="Kadnikov V."/>
            <person name="Beletsky A.V."/>
            <person name="Mardanov A.V."/>
            <person name="Karnachuk O.V."/>
            <person name="Ravin N.V."/>
        </authorList>
    </citation>
    <scope>NUCLEOTIDE SEQUENCE</scope>
    <source>
        <strain evidence="2">Bu02</strain>
    </source>
</reference>
<feature type="transmembrane region" description="Helical" evidence="1">
    <location>
        <begin position="35"/>
        <end position="54"/>
    </location>
</feature>
<name>A0AAT9LCS5_9FIRM</name>
<keyword evidence="1" id="KW-1133">Transmembrane helix</keyword>